<dbReference type="AlphaFoldDB" id="A0A6J4PP60"/>
<evidence type="ECO:0000256" key="1">
    <source>
        <dbReference type="SAM" id="MobiDB-lite"/>
    </source>
</evidence>
<dbReference type="EMBL" id="CADCUS010000400">
    <property type="protein sequence ID" value="CAA9421990.1"/>
    <property type="molecule type" value="Genomic_DNA"/>
</dbReference>
<organism evidence="2">
    <name type="scientific">uncultured Pseudonocardia sp</name>
    <dbReference type="NCBI Taxonomy" id="211455"/>
    <lineage>
        <taxon>Bacteria</taxon>
        <taxon>Bacillati</taxon>
        <taxon>Actinomycetota</taxon>
        <taxon>Actinomycetes</taxon>
        <taxon>Pseudonocardiales</taxon>
        <taxon>Pseudonocardiaceae</taxon>
        <taxon>Pseudonocardia</taxon>
        <taxon>environmental samples</taxon>
    </lineage>
</organism>
<keyword evidence="2" id="KW-0456">Lyase</keyword>
<sequence length="106" mass="11649">WLISSSICVRTPSPGRRPACAGPWPRPRSATTSTRRIPPSEPSRSGRRSSSATRPRCSCRAGRWATRSACAWSASRARRCSATPTRTSSPTRWAPRPRSSGSRRAR</sequence>
<gene>
    <name evidence="2" type="ORF">AVDCRST_MAG66-2719</name>
</gene>
<dbReference type="GO" id="GO:0016829">
    <property type="term" value="F:lyase activity"/>
    <property type="evidence" value="ECO:0007669"/>
    <property type="project" value="UniProtKB-KW"/>
</dbReference>
<reference evidence="2" key="1">
    <citation type="submission" date="2020-02" db="EMBL/GenBank/DDBJ databases">
        <authorList>
            <person name="Meier V. D."/>
        </authorList>
    </citation>
    <scope>NUCLEOTIDE SEQUENCE</scope>
    <source>
        <strain evidence="2">AVDCRST_MAG66</strain>
    </source>
</reference>
<proteinExistence type="predicted"/>
<feature type="region of interest" description="Disordered" evidence="1">
    <location>
        <begin position="12"/>
        <end position="106"/>
    </location>
</feature>
<feature type="compositionally biased region" description="Low complexity" evidence="1">
    <location>
        <begin position="63"/>
        <end position="100"/>
    </location>
</feature>
<name>A0A6J4PP60_9PSEU</name>
<evidence type="ECO:0000313" key="2">
    <source>
        <dbReference type="EMBL" id="CAA9421990.1"/>
    </source>
</evidence>
<feature type="non-terminal residue" evidence="2">
    <location>
        <position position="106"/>
    </location>
</feature>
<dbReference type="EC" id="4.1.2.48" evidence="2"/>
<accession>A0A6J4PP60</accession>
<feature type="non-terminal residue" evidence="2">
    <location>
        <position position="1"/>
    </location>
</feature>
<protein>
    <submittedName>
        <fullName evidence="2">Low-specificity L-threonine aldolase</fullName>
        <ecNumber evidence="2">4.1.2.48</ecNumber>
    </submittedName>
</protein>
<feature type="compositionally biased region" description="Low complexity" evidence="1">
    <location>
        <begin position="27"/>
        <end position="37"/>
    </location>
</feature>